<feature type="domain" description="3-hydroxyisobutyrate dehydrogenase-like NAD-binding" evidence="5">
    <location>
        <begin position="167"/>
        <end position="285"/>
    </location>
</feature>
<dbReference type="InterPro" id="IPR036291">
    <property type="entry name" value="NAD(P)-bd_dom_sf"/>
</dbReference>
<dbReference type="Pfam" id="PF03446">
    <property type="entry name" value="NAD_binding_2"/>
    <property type="match status" value="1"/>
</dbReference>
<evidence type="ECO:0000259" key="5">
    <source>
        <dbReference type="Pfam" id="PF14833"/>
    </source>
</evidence>
<dbReference type="AlphaFoldDB" id="A0A0N7LQE4"/>
<dbReference type="SUPFAM" id="SSF51735">
    <property type="entry name" value="NAD(P)-binding Rossmann-fold domains"/>
    <property type="match status" value="1"/>
</dbReference>
<dbReference type="STRING" id="81569.RUM4293_03664"/>
<evidence type="ECO:0000259" key="4">
    <source>
        <dbReference type="Pfam" id="PF03446"/>
    </source>
</evidence>
<dbReference type="Pfam" id="PF14833">
    <property type="entry name" value="NAD_binding_11"/>
    <property type="match status" value="1"/>
</dbReference>
<keyword evidence="1 6" id="KW-0560">Oxidoreductase</keyword>
<dbReference type="GO" id="GO:0008679">
    <property type="term" value="F:2-hydroxy-3-oxopropionate reductase activity"/>
    <property type="evidence" value="ECO:0007669"/>
    <property type="project" value="UniProtKB-EC"/>
</dbReference>
<feature type="domain" description="6-phosphogluconate dehydrogenase NADP-binding" evidence="4">
    <location>
        <begin position="7"/>
        <end position="162"/>
    </location>
</feature>
<dbReference type="Gene3D" id="3.40.50.720">
    <property type="entry name" value="NAD(P)-binding Rossmann-like Domain"/>
    <property type="match status" value="1"/>
</dbReference>
<dbReference type="Gene3D" id="1.10.1040.10">
    <property type="entry name" value="N-(1-d-carboxylethyl)-l-norvaline Dehydrogenase, domain 2"/>
    <property type="match status" value="1"/>
</dbReference>
<dbReference type="PANTHER" id="PTHR43060">
    <property type="entry name" value="3-HYDROXYISOBUTYRATE DEHYDROGENASE-LIKE 1, MITOCHONDRIAL-RELATED"/>
    <property type="match status" value="1"/>
</dbReference>
<dbReference type="InterPro" id="IPR006115">
    <property type="entry name" value="6PGDH_NADP-bd"/>
</dbReference>
<dbReference type="GO" id="GO:0051287">
    <property type="term" value="F:NAD binding"/>
    <property type="evidence" value="ECO:0007669"/>
    <property type="project" value="InterPro"/>
</dbReference>
<dbReference type="EMBL" id="CYPU01000036">
    <property type="protein sequence ID" value="CUH47788.1"/>
    <property type="molecule type" value="Genomic_DNA"/>
</dbReference>
<dbReference type="PIRSF" id="PIRSF000103">
    <property type="entry name" value="HIBADH"/>
    <property type="match status" value="1"/>
</dbReference>
<evidence type="ECO:0000313" key="6">
    <source>
        <dbReference type="EMBL" id="CUH47788.1"/>
    </source>
</evidence>
<dbReference type="EC" id="1.1.1.60" evidence="6"/>
<dbReference type="Proteomes" id="UP000050783">
    <property type="component" value="Unassembled WGS sequence"/>
</dbReference>
<gene>
    <name evidence="6" type="primary">glxR_2</name>
    <name evidence="6" type="ORF">RUA4292_01964</name>
</gene>
<sequence length="295" mass="31069">MMSKQFKVALLGTGLMGAPMARNILRAEFPLTVWNRSLKKANPLAAEGATLVETAPLAVSGADVIITMLSDGYATGALLADEAFREQLKPGMIWIDMSSAKPEHAREQSAQLSSMGVLHLDAPVSGGTKGAEAGTLAIMVGGGQDVMERVRPVLTAMGRPVHVGPSGSGQLCKLANQTIVAVTISAVAEATLLAQQGGADPTALRAALKGGFADSIILQQHGERMSDGNFTPGGLSKFQLKDLDNTLEEAGSLGVELPSTRSVRDRFEYLIDEMDGAELDHSALYLELKKRNGML</sequence>
<organism evidence="6 7">
    <name type="scientific">Ruegeria atlantica</name>
    <dbReference type="NCBI Taxonomy" id="81569"/>
    <lineage>
        <taxon>Bacteria</taxon>
        <taxon>Pseudomonadati</taxon>
        <taxon>Pseudomonadota</taxon>
        <taxon>Alphaproteobacteria</taxon>
        <taxon>Rhodobacterales</taxon>
        <taxon>Roseobacteraceae</taxon>
        <taxon>Ruegeria</taxon>
    </lineage>
</organism>
<evidence type="ECO:0000313" key="7">
    <source>
        <dbReference type="Proteomes" id="UP000050783"/>
    </source>
</evidence>
<dbReference type="InterPro" id="IPR029154">
    <property type="entry name" value="HIBADH-like_NADP-bd"/>
</dbReference>
<accession>A0A0N7LQE4</accession>
<evidence type="ECO:0000256" key="3">
    <source>
        <dbReference type="PIRSR" id="PIRSR000103-1"/>
    </source>
</evidence>
<dbReference type="GO" id="GO:0050661">
    <property type="term" value="F:NADP binding"/>
    <property type="evidence" value="ECO:0007669"/>
    <property type="project" value="InterPro"/>
</dbReference>
<dbReference type="InterPro" id="IPR013328">
    <property type="entry name" value="6PGD_dom2"/>
</dbReference>
<feature type="active site" evidence="3">
    <location>
        <position position="173"/>
    </location>
</feature>
<protein>
    <submittedName>
        <fullName evidence="6">2-hydroxy-3-oxopropionate reductase</fullName>
        <ecNumber evidence="6">1.1.1.60</ecNumber>
    </submittedName>
</protein>
<proteinExistence type="predicted"/>
<dbReference type="InterPro" id="IPR008927">
    <property type="entry name" value="6-PGluconate_DH-like_C_sf"/>
</dbReference>
<reference evidence="6 7" key="1">
    <citation type="submission" date="2015-09" db="EMBL/GenBank/DDBJ databases">
        <authorList>
            <consortium name="Swine Surveillance"/>
        </authorList>
    </citation>
    <scope>NUCLEOTIDE SEQUENCE [LARGE SCALE GENOMIC DNA]</scope>
    <source>
        <strain evidence="6 7">CECT 4292</strain>
    </source>
</reference>
<dbReference type="PANTHER" id="PTHR43060:SF15">
    <property type="entry name" value="3-HYDROXYISOBUTYRATE DEHYDROGENASE-LIKE 1, MITOCHONDRIAL-RELATED"/>
    <property type="match status" value="1"/>
</dbReference>
<evidence type="ECO:0000256" key="1">
    <source>
        <dbReference type="ARBA" id="ARBA00023002"/>
    </source>
</evidence>
<name>A0A0N7LQE4_9RHOB</name>
<evidence type="ECO:0000256" key="2">
    <source>
        <dbReference type="ARBA" id="ARBA00023027"/>
    </source>
</evidence>
<keyword evidence="2" id="KW-0520">NAD</keyword>
<dbReference type="SUPFAM" id="SSF48179">
    <property type="entry name" value="6-phosphogluconate dehydrogenase C-terminal domain-like"/>
    <property type="match status" value="1"/>
</dbReference>
<dbReference type="InterPro" id="IPR015815">
    <property type="entry name" value="HIBADH-related"/>
</dbReference>